<feature type="transmembrane region" description="Helical" evidence="7">
    <location>
        <begin position="63"/>
        <end position="84"/>
    </location>
</feature>
<dbReference type="AlphaFoldDB" id="A0A4R7I2B6"/>
<comment type="similarity">
    <text evidence="2">Belongs to the DedA family.</text>
</comment>
<dbReference type="InterPro" id="IPR032816">
    <property type="entry name" value="VTT_dom"/>
</dbReference>
<dbReference type="Pfam" id="PF09335">
    <property type="entry name" value="VTT_dom"/>
    <property type="match status" value="1"/>
</dbReference>
<feature type="transmembrane region" description="Helical" evidence="7">
    <location>
        <begin position="24"/>
        <end position="43"/>
    </location>
</feature>
<evidence type="ECO:0000256" key="7">
    <source>
        <dbReference type="SAM" id="Phobius"/>
    </source>
</evidence>
<evidence type="ECO:0000313" key="10">
    <source>
        <dbReference type="Proteomes" id="UP000294558"/>
    </source>
</evidence>
<feature type="transmembrane region" description="Helical" evidence="7">
    <location>
        <begin position="181"/>
        <end position="199"/>
    </location>
</feature>
<dbReference type="Proteomes" id="UP000294558">
    <property type="component" value="Unassembled WGS sequence"/>
</dbReference>
<evidence type="ECO:0000256" key="4">
    <source>
        <dbReference type="ARBA" id="ARBA00022692"/>
    </source>
</evidence>
<dbReference type="EMBL" id="SOAU01000001">
    <property type="protein sequence ID" value="TDT17671.1"/>
    <property type="molecule type" value="Genomic_DNA"/>
</dbReference>
<evidence type="ECO:0000256" key="2">
    <source>
        <dbReference type="ARBA" id="ARBA00010792"/>
    </source>
</evidence>
<keyword evidence="10" id="KW-1185">Reference proteome</keyword>
<comment type="subcellular location">
    <subcellularLocation>
        <location evidence="1">Cell membrane</location>
        <topology evidence="1">Multi-pass membrane protein</topology>
    </subcellularLocation>
</comment>
<comment type="caution">
    <text evidence="9">The sequence shown here is derived from an EMBL/GenBank/DDBJ whole genome shotgun (WGS) entry which is preliminary data.</text>
</comment>
<evidence type="ECO:0000259" key="8">
    <source>
        <dbReference type="Pfam" id="PF09335"/>
    </source>
</evidence>
<feature type="transmembrane region" description="Helical" evidence="7">
    <location>
        <begin position="147"/>
        <end position="169"/>
    </location>
</feature>
<dbReference type="OrthoDB" id="162303at2"/>
<dbReference type="RefSeq" id="WP_133869945.1">
    <property type="nucleotide sequence ID" value="NZ_JAVJPS010000050.1"/>
</dbReference>
<dbReference type="InterPro" id="IPR051311">
    <property type="entry name" value="DedA_domain"/>
</dbReference>
<name>A0A4R7I2B6_9ACTN</name>
<organism evidence="9 10">
    <name type="scientific">Ilumatobacter fluminis</name>
    <dbReference type="NCBI Taxonomy" id="467091"/>
    <lineage>
        <taxon>Bacteria</taxon>
        <taxon>Bacillati</taxon>
        <taxon>Actinomycetota</taxon>
        <taxon>Acidimicrobiia</taxon>
        <taxon>Acidimicrobiales</taxon>
        <taxon>Ilumatobacteraceae</taxon>
        <taxon>Ilumatobacter</taxon>
    </lineage>
</organism>
<accession>A0A4R7I2B6</accession>
<gene>
    <name evidence="9" type="ORF">BDK89_3282</name>
</gene>
<dbReference type="PANTHER" id="PTHR42709:SF6">
    <property type="entry name" value="UNDECAPRENYL PHOSPHATE TRANSPORTER A"/>
    <property type="match status" value="1"/>
</dbReference>
<evidence type="ECO:0000256" key="1">
    <source>
        <dbReference type="ARBA" id="ARBA00004651"/>
    </source>
</evidence>
<proteinExistence type="inferred from homology"/>
<evidence type="ECO:0000256" key="5">
    <source>
        <dbReference type="ARBA" id="ARBA00022989"/>
    </source>
</evidence>
<protein>
    <submittedName>
        <fullName evidence="9">Membrane protein DedA with SNARE-associated domain</fullName>
    </submittedName>
</protein>
<dbReference type="PANTHER" id="PTHR42709">
    <property type="entry name" value="ALKALINE PHOSPHATASE LIKE PROTEIN"/>
    <property type="match status" value="1"/>
</dbReference>
<evidence type="ECO:0000256" key="6">
    <source>
        <dbReference type="ARBA" id="ARBA00023136"/>
    </source>
</evidence>
<sequence length="209" mass="23027">MQPVLFANVITDLADWLGEFSANWWFLLIIFVIAILDSVIPIVPSETMVIIGGVAAGAGDQSLLLVILFGASGAFIGDHTAYFIGNHLSGWIERQAESRPKQKNRLVWAEEQIRVRGGLLLITARFIPGGRTALTISSGVTRQPRRWFTSWITAAVLIWATYAALLGYIGGKAFEDDHTRAFLVAFGAAITATVLIEVGRHYWTKLRSR</sequence>
<feature type="domain" description="VTT" evidence="8">
    <location>
        <begin position="43"/>
        <end position="168"/>
    </location>
</feature>
<keyword evidence="6 7" id="KW-0472">Membrane</keyword>
<keyword evidence="3" id="KW-1003">Cell membrane</keyword>
<evidence type="ECO:0000313" key="9">
    <source>
        <dbReference type="EMBL" id="TDT17671.1"/>
    </source>
</evidence>
<dbReference type="GO" id="GO:0005886">
    <property type="term" value="C:plasma membrane"/>
    <property type="evidence" value="ECO:0007669"/>
    <property type="project" value="UniProtKB-SubCell"/>
</dbReference>
<keyword evidence="5 7" id="KW-1133">Transmembrane helix</keyword>
<reference evidence="9 10" key="1">
    <citation type="submission" date="2019-03" db="EMBL/GenBank/DDBJ databases">
        <title>Sequencing the genomes of 1000 actinobacteria strains.</title>
        <authorList>
            <person name="Klenk H.-P."/>
        </authorList>
    </citation>
    <scope>NUCLEOTIDE SEQUENCE [LARGE SCALE GENOMIC DNA]</scope>
    <source>
        <strain evidence="9 10">DSM 18936</strain>
    </source>
</reference>
<keyword evidence="4 7" id="KW-0812">Transmembrane</keyword>
<evidence type="ECO:0000256" key="3">
    <source>
        <dbReference type="ARBA" id="ARBA00022475"/>
    </source>
</evidence>